<evidence type="ECO:0000256" key="7">
    <source>
        <dbReference type="SAM" id="Phobius"/>
    </source>
</evidence>
<reference evidence="9 10" key="2">
    <citation type="journal article" date="2013" name="Genome Announc.">
        <title>Draft Genome Sequence of Methylobacterium mesophilicum Strain SR1.6/6, Isolated from Citrus sinensis.</title>
        <authorList>
            <person name="Marinho Almeida D."/>
            <person name="Dini-Andreote F."/>
            <person name="Camargo Neves A.A."/>
            <person name="Juca Ramos R.T."/>
            <person name="Andreote F.D."/>
            <person name="Carneiro A.R."/>
            <person name="Oliveira de Souza Lima A."/>
            <person name="Caracciolo Gomes de Sa P.H."/>
            <person name="Ribeiro Barbosa M.S."/>
            <person name="Araujo W.L."/>
            <person name="Silva A."/>
        </authorList>
    </citation>
    <scope>NUCLEOTIDE SEQUENCE [LARGE SCALE GENOMIC DNA]</scope>
    <source>
        <strain evidence="9 10">SR1.6/6</strain>
    </source>
</reference>
<evidence type="ECO:0000256" key="6">
    <source>
        <dbReference type="ARBA" id="ARBA00023136"/>
    </source>
</evidence>
<evidence type="ECO:0000256" key="5">
    <source>
        <dbReference type="ARBA" id="ARBA00022989"/>
    </source>
</evidence>
<dbReference type="GO" id="GO:0016020">
    <property type="term" value="C:membrane"/>
    <property type="evidence" value="ECO:0007669"/>
    <property type="project" value="UniProtKB-SubCell"/>
</dbReference>
<feature type="transmembrane region" description="Helical" evidence="7">
    <location>
        <begin position="154"/>
        <end position="175"/>
    </location>
</feature>
<accession>A0A6B9FK14</accession>
<gene>
    <name evidence="9" type="ORF">MMSR116_14425</name>
</gene>
<evidence type="ECO:0000259" key="8">
    <source>
        <dbReference type="Pfam" id="PF02683"/>
    </source>
</evidence>
<evidence type="ECO:0000256" key="2">
    <source>
        <dbReference type="ARBA" id="ARBA00006143"/>
    </source>
</evidence>
<name>A0A6B9FK14_9HYPH</name>
<dbReference type="KEGG" id="mmes:MMSR116_14425"/>
<comment type="similarity">
    <text evidence="2">Belongs to the DsbD family.</text>
</comment>
<evidence type="ECO:0000256" key="3">
    <source>
        <dbReference type="ARBA" id="ARBA00022692"/>
    </source>
</evidence>
<dbReference type="EMBL" id="CP043538">
    <property type="protein sequence ID" value="QGY02941.1"/>
    <property type="molecule type" value="Genomic_DNA"/>
</dbReference>
<feature type="transmembrane region" description="Helical" evidence="7">
    <location>
        <begin position="226"/>
        <end position="246"/>
    </location>
</feature>
<evidence type="ECO:0000256" key="4">
    <source>
        <dbReference type="ARBA" id="ARBA00022748"/>
    </source>
</evidence>
<dbReference type="InterPro" id="IPR003834">
    <property type="entry name" value="Cyt_c_assmbl_TM_dom"/>
</dbReference>
<evidence type="ECO:0000256" key="1">
    <source>
        <dbReference type="ARBA" id="ARBA00004141"/>
    </source>
</evidence>
<dbReference type="OrthoDB" id="9811352at2"/>
<dbReference type="Pfam" id="PF02683">
    <property type="entry name" value="DsbD_TM"/>
    <property type="match status" value="1"/>
</dbReference>
<keyword evidence="4" id="KW-0201">Cytochrome c-type biogenesis</keyword>
<evidence type="ECO:0000313" key="10">
    <source>
        <dbReference type="Proteomes" id="UP000012488"/>
    </source>
</evidence>
<feature type="domain" description="Cytochrome C biogenesis protein transmembrane" evidence="8">
    <location>
        <begin position="4"/>
        <end position="190"/>
    </location>
</feature>
<protein>
    <submittedName>
        <fullName evidence="9">Cytochrome c biogenesis protein CcdA</fullName>
    </submittedName>
</protein>
<comment type="subcellular location">
    <subcellularLocation>
        <location evidence="1">Membrane</location>
        <topology evidence="1">Multi-pass membrane protein</topology>
    </subcellularLocation>
</comment>
<feature type="transmembrane region" description="Helical" evidence="7">
    <location>
        <begin position="6"/>
        <end position="29"/>
    </location>
</feature>
<dbReference type="AlphaFoldDB" id="A0A6B9FK14"/>
<reference evidence="9 10" key="1">
    <citation type="journal article" date="2012" name="Genet. Mol. Biol.">
        <title>Analysis of 16S rRNA and mxaF genes revealing insights into Methylobacterium niche-specific plant association.</title>
        <authorList>
            <person name="Dourado M.N."/>
            <person name="Andreote F.D."/>
            <person name="Dini-Andreote F."/>
            <person name="Conti R."/>
            <person name="Araujo J.M."/>
            <person name="Araujo W.L."/>
        </authorList>
    </citation>
    <scope>NUCLEOTIDE SEQUENCE [LARGE SCALE GENOMIC DNA]</scope>
    <source>
        <strain evidence="9 10">SR1.6/6</strain>
    </source>
</reference>
<proteinExistence type="inferred from homology"/>
<keyword evidence="3 7" id="KW-0812">Transmembrane</keyword>
<feature type="transmembrane region" description="Helical" evidence="7">
    <location>
        <begin position="113"/>
        <end position="134"/>
    </location>
</feature>
<dbReference type="Proteomes" id="UP000012488">
    <property type="component" value="Chromosome"/>
</dbReference>
<dbReference type="RefSeq" id="WP_127991788.1">
    <property type="nucleotide sequence ID" value="NZ_CP043538.1"/>
</dbReference>
<keyword evidence="6 7" id="KW-0472">Membrane</keyword>
<evidence type="ECO:0000313" key="9">
    <source>
        <dbReference type="EMBL" id="QGY02941.1"/>
    </source>
</evidence>
<dbReference type="InterPro" id="IPR051790">
    <property type="entry name" value="Cytochrome_c-biogenesis_DsbD"/>
</dbReference>
<dbReference type="PANTHER" id="PTHR31272:SF9">
    <property type="entry name" value="BLL1027 PROTEIN"/>
    <property type="match status" value="1"/>
</dbReference>
<dbReference type="PANTHER" id="PTHR31272">
    <property type="entry name" value="CYTOCHROME C-TYPE BIOGENESIS PROTEIN HI_1454-RELATED"/>
    <property type="match status" value="1"/>
</dbReference>
<feature type="transmembrane region" description="Helical" evidence="7">
    <location>
        <begin position="41"/>
        <end position="65"/>
    </location>
</feature>
<organism evidence="9 10">
    <name type="scientific">Methylobacterium mesophilicum SR1.6/6</name>
    <dbReference type="NCBI Taxonomy" id="908290"/>
    <lineage>
        <taxon>Bacteria</taxon>
        <taxon>Pseudomonadati</taxon>
        <taxon>Pseudomonadota</taxon>
        <taxon>Alphaproteobacteria</taxon>
        <taxon>Hyphomicrobiales</taxon>
        <taxon>Methylobacteriaceae</taxon>
        <taxon>Methylobacterium</taxon>
    </lineage>
</organism>
<sequence>MATTFGLAFLAGILSVLSPCALPLLPLVLGAAESEHRLGPAALAAGLALSFVAIGLFVATGGFALGLDVDVFHTVAAIMLVLIGLVLMVPAAQTRLAVAAGPVSNWTGSRFSGFSTAGLLGQFGVGLLLGAVWSPCVGPTLGAASLLASQGRDLGTVAATMLLFGLGAALPLLLLGTLSREMLMRWRDRMMRLGKGLKVALGAILGTLSREMLMRWRDRMMRLGKGLKVALGAILVATGLMIATGYDMAAETVLVNASPPWLTDLTTRL</sequence>
<dbReference type="GO" id="GO:0017004">
    <property type="term" value="P:cytochrome complex assembly"/>
    <property type="evidence" value="ECO:0007669"/>
    <property type="project" value="UniProtKB-KW"/>
</dbReference>
<keyword evidence="5 7" id="KW-1133">Transmembrane helix</keyword>
<feature type="transmembrane region" description="Helical" evidence="7">
    <location>
        <begin position="71"/>
        <end position="92"/>
    </location>
</feature>